<proteinExistence type="predicted"/>
<evidence type="ECO:0000259" key="2">
    <source>
        <dbReference type="PROSITE" id="PS51502"/>
    </source>
</evidence>
<dbReference type="PANTHER" id="PTHR33178:SF3">
    <property type="entry name" value="STRESS-RESPONSE A_B BARREL DOMAIN-CONTAINING PROTEIN UP3"/>
    <property type="match status" value="1"/>
</dbReference>
<evidence type="ECO:0000313" key="4">
    <source>
        <dbReference type="Proteomes" id="UP000317650"/>
    </source>
</evidence>
<dbReference type="Pfam" id="PF07876">
    <property type="entry name" value="Dabb"/>
    <property type="match status" value="2"/>
</dbReference>
<dbReference type="InterPro" id="IPR044662">
    <property type="entry name" value="HS1/DABB1-like"/>
</dbReference>
<dbReference type="InterPro" id="IPR013097">
    <property type="entry name" value="Dabb"/>
</dbReference>
<evidence type="ECO:0000313" key="3">
    <source>
        <dbReference type="EMBL" id="THU53261.1"/>
    </source>
</evidence>
<dbReference type="STRING" id="52838.A0A4S8IWN6"/>
<gene>
    <name evidence="3" type="ORF">C4D60_Mb10t12570</name>
</gene>
<feature type="domain" description="Stress-response A/B barrel" evidence="2">
    <location>
        <begin position="57"/>
        <end position="152"/>
    </location>
</feature>
<dbReference type="Gene3D" id="3.30.70.100">
    <property type="match status" value="2"/>
</dbReference>
<feature type="domain" description="Stress-response A/B barrel" evidence="2">
    <location>
        <begin position="167"/>
        <end position="259"/>
    </location>
</feature>
<protein>
    <recommendedName>
        <fullName evidence="2">Stress-response A/B barrel domain-containing protein</fullName>
    </recommendedName>
</protein>
<dbReference type="AlphaFoldDB" id="A0A4S8IWN6"/>
<comment type="subunit">
    <text evidence="1">Homodimer.</text>
</comment>
<accession>A0A4S8IWN6</accession>
<dbReference type="Proteomes" id="UP000317650">
    <property type="component" value="Chromosome 10"/>
</dbReference>
<reference evidence="3 4" key="1">
    <citation type="journal article" date="2019" name="Nat. Plants">
        <title>Genome sequencing of Musa balbisiana reveals subgenome evolution and function divergence in polyploid bananas.</title>
        <authorList>
            <person name="Yao X."/>
        </authorList>
    </citation>
    <scope>NUCLEOTIDE SEQUENCE [LARGE SCALE GENOMIC DNA]</scope>
    <source>
        <strain evidence="4">cv. DH-PKW</strain>
        <tissue evidence="3">Leaves</tissue>
    </source>
</reference>
<dbReference type="SMART" id="SM00886">
    <property type="entry name" value="Dabb"/>
    <property type="match status" value="2"/>
</dbReference>
<sequence length="269" mass="28500">MSCLRTALYLHQSPSSLKSLFSSYLRSLFSSPRRPAATLSFSSSTSAAASMAAAATIEHVVLFKVRDSADPSKVDAMVSNLRSLASLDVVAHLAAGPVLPLPPRSATGFTHLLHSRYRSKADLAAYSTHPTHVAVVEENVLPVCEDIMAMDWVADLDSPTAAPPGSAMRLTLAKPKEGATADLTATLAQVKLSAPAAVTQVSYGENFSPARAKGYGVGLLAVFRNLEELEAMDAGEKDLVESVKEKVRPLLESFIVVDFEVPPPPAATL</sequence>
<keyword evidence="4" id="KW-1185">Reference proteome</keyword>
<dbReference type="SUPFAM" id="SSF54909">
    <property type="entry name" value="Dimeric alpha+beta barrel"/>
    <property type="match status" value="2"/>
</dbReference>
<dbReference type="EMBL" id="PYDT01000008">
    <property type="protein sequence ID" value="THU53261.1"/>
    <property type="molecule type" value="Genomic_DNA"/>
</dbReference>
<name>A0A4S8IWN6_MUSBA</name>
<comment type="caution">
    <text evidence="3">The sequence shown here is derived from an EMBL/GenBank/DDBJ whole genome shotgun (WGS) entry which is preliminary data.</text>
</comment>
<organism evidence="3 4">
    <name type="scientific">Musa balbisiana</name>
    <name type="common">Banana</name>
    <dbReference type="NCBI Taxonomy" id="52838"/>
    <lineage>
        <taxon>Eukaryota</taxon>
        <taxon>Viridiplantae</taxon>
        <taxon>Streptophyta</taxon>
        <taxon>Embryophyta</taxon>
        <taxon>Tracheophyta</taxon>
        <taxon>Spermatophyta</taxon>
        <taxon>Magnoliopsida</taxon>
        <taxon>Liliopsida</taxon>
        <taxon>Zingiberales</taxon>
        <taxon>Musaceae</taxon>
        <taxon>Musa</taxon>
    </lineage>
</organism>
<dbReference type="PROSITE" id="PS51502">
    <property type="entry name" value="S_R_A_B_BARREL"/>
    <property type="match status" value="2"/>
</dbReference>
<dbReference type="InterPro" id="IPR011008">
    <property type="entry name" value="Dimeric_a/b-barrel"/>
</dbReference>
<dbReference type="PANTHER" id="PTHR33178">
    <property type="match status" value="1"/>
</dbReference>
<evidence type="ECO:0000256" key="1">
    <source>
        <dbReference type="ARBA" id="ARBA00011738"/>
    </source>
</evidence>